<evidence type="ECO:0000256" key="2">
    <source>
        <dbReference type="ARBA" id="ARBA00022630"/>
    </source>
</evidence>
<dbReference type="SUPFAM" id="SSF56425">
    <property type="entry name" value="Succinate dehydrogenase/fumarate reductase flavoprotein, catalytic domain"/>
    <property type="match status" value="1"/>
</dbReference>
<sequence length="497" mass="54840">MSDVVIVGSGNAALCAGIAALESGSKVTILEIADEKEWGGNSRYTAGAMRFAYNSIDDIKPLLLHPDDEKLKITDFGSYTKDKFLADLQHFNEGVTLTDLQKYLVDNSLTTLQWLGSHNIKFAPIYSRQSFLKDGRYVFWGGLSLEAEGEGDGLVHEELKEFKRLGGEIVFGAGVTKIIMESDKVSEILYTKSDQQLSIKTSAVVLACGGFESNKELREKYIGANWGKAKVRGTRHNMGHGLKMATDCGAALNGFFGGCHATPMDLNMPEYGNLEIPHIERKHYRKISYLYGIMLNANGLRFVDEGLDLRNYTYAQFGKAVLEQPNQFAWQIFDAKVWDILYGEYKTHDASFEIANTLEELVEKLEGVDKIQALKTIQEFNESVDESNEFDPTIKDGRSTKSLTLNKTNWANKIDTPPFRAFPVTGGITFTYGGVKINTDSEVLNEEGEPINGLFACGEMAGGIFFYGYPGGSGLTSGAVFGRNAGYSASKYIQALK</sequence>
<dbReference type="SUPFAM" id="SSF51905">
    <property type="entry name" value="FAD/NAD(P)-binding domain"/>
    <property type="match status" value="1"/>
</dbReference>
<evidence type="ECO:0000313" key="7">
    <source>
        <dbReference type="Proteomes" id="UP001204144"/>
    </source>
</evidence>
<dbReference type="InterPro" id="IPR003953">
    <property type="entry name" value="FAD-dep_OxRdtase_2_FAD-bd"/>
</dbReference>
<evidence type="ECO:0000259" key="5">
    <source>
        <dbReference type="Pfam" id="PF00890"/>
    </source>
</evidence>
<comment type="caution">
    <text evidence="6">The sequence shown here is derived from an EMBL/GenBank/DDBJ whole genome shotgun (WGS) entry which is preliminary data.</text>
</comment>
<dbReference type="Gene3D" id="3.90.700.10">
    <property type="entry name" value="Succinate dehydrogenase/fumarate reductase flavoprotein, catalytic domain"/>
    <property type="match status" value="1"/>
</dbReference>
<dbReference type="Pfam" id="PF00890">
    <property type="entry name" value="FAD_binding_2"/>
    <property type="match status" value="1"/>
</dbReference>
<accession>A0AAE3KW60</accession>
<dbReference type="GO" id="GO:0016491">
    <property type="term" value="F:oxidoreductase activity"/>
    <property type="evidence" value="ECO:0007669"/>
    <property type="project" value="UniProtKB-KW"/>
</dbReference>
<dbReference type="Proteomes" id="UP001204144">
    <property type="component" value="Unassembled WGS sequence"/>
</dbReference>
<organism evidence="6 7">
    <name type="scientific">Lacihabitans soyangensis</name>
    <dbReference type="NCBI Taxonomy" id="869394"/>
    <lineage>
        <taxon>Bacteria</taxon>
        <taxon>Pseudomonadati</taxon>
        <taxon>Bacteroidota</taxon>
        <taxon>Cytophagia</taxon>
        <taxon>Cytophagales</taxon>
        <taxon>Leadbetterellaceae</taxon>
        <taxon>Lacihabitans</taxon>
    </lineage>
</organism>
<proteinExistence type="predicted"/>
<gene>
    <name evidence="6" type="ORF">EGI31_05200</name>
</gene>
<evidence type="ECO:0000313" key="6">
    <source>
        <dbReference type="EMBL" id="MCP9762340.1"/>
    </source>
</evidence>
<keyword evidence="3" id="KW-0274">FAD</keyword>
<evidence type="ECO:0000256" key="3">
    <source>
        <dbReference type="ARBA" id="ARBA00022827"/>
    </source>
</evidence>
<feature type="domain" description="FAD-dependent oxidoreductase 2 FAD-binding" evidence="5">
    <location>
        <begin position="3"/>
        <end position="473"/>
    </location>
</feature>
<name>A0AAE3KW60_9BACT</name>
<dbReference type="NCBIfam" id="NF006130">
    <property type="entry name" value="PRK08274.1"/>
    <property type="match status" value="1"/>
</dbReference>
<keyword evidence="4" id="KW-0560">Oxidoreductase</keyword>
<evidence type="ECO:0000256" key="4">
    <source>
        <dbReference type="ARBA" id="ARBA00023002"/>
    </source>
</evidence>
<dbReference type="RefSeq" id="WP_255036101.1">
    <property type="nucleotide sequence ID" value="NZ_RJUF01000009.1"/>
</dbReference>
<keyword evidence="2" id="KW-0285">Flavoprotein</keyword>
<protein>
    <submittedName>
        <fullName evidence="6">FAD-binding dehydrogenase</fullName>
    </submittedName>
</protein>
<dbReference type="PANTHER" id="PTHR43400">
    <property type="entry name" value="FUMARATE REDUCTASE"/>
    <property type="match status" value="1"/>
</dbReference>
<dbReference type="EMBL" id="RJUF01000009">
    <property type="protein sequence ID" value="MCP9762340.1"/>
    <property type="molecule type" value="Genomic_DNA"/>
</dbReference>
<dbReference type="PANTHER" id="PTHR43400:SF7">
    <property type="entry name" value="FAD-DEPENDENT OXIDOREDUCTASE 2 FAD BINDING DOMAIN-CONTAINING PROTEIN"/>
    <property type="match status" value="1"/>
</dbReference>
<reference evidence="6 7" key="1">
    <citation type="submission" date="2018-11" db="EMBL/GenBank/DDBJ databases">
        <title>Novel bacteria species description.</title>
        <authorList>
            <person name="Han J.-H."/>
        </authorList>
    </citation>
    <scope>NUCLEOTIDE SEQUENCE [LARGE SCALE GENOMIC DNA]</scope>
    <source>
        <strain evidence="6 7">KCTC23259</strain>
    </source>
</reference>
<dbReference type="Gene3D" id="3.50.50.60">
    <property type="entry name" value="FAD/NAD(P)-binding domain"/>
    <property type="match status" value="1"/>
</dbReference>
<comment type="cofactor">
    <cofactor evidence="1">
        <name>FAD</name>
        <dbReference type="ChEBI" id="CHEBI:57692"/>
    </cofactor>
</comment>
<dbReference type="InterPro" id="IPR050315">
    <property type="entry name" value="FAD-oxidoreductase_2"/>
</dbReference>
<dbReference type="AlphaFoldDB" id="A0AAE3KW60"/>
<dbReference type="InterPro" id="IPR036188">
    <property type="entry name" value="FAD/NAD-bd_sf"/>
</dbReference>
<dbReference type="InterPro" id="IPR027477">
    <property type="entry name" value="Succ_DH/fumarate_Rdtase_cat_sf"/>
</dbReference>
<keyword evidence="7" id="KW-1185">Reference proteome</keyword>
<evidence type="ECO:0000256" key="1">
    <source>
        <dbReference type="ARBA" id="ARBA00001974"/>
    </source>
</evidence>